<organism evidence="2 3">
    <name type="scientific">Thiobacillus denitrificans</name>
    <dbReference type="NCBI Taxonomy" id="36861"/>
    <lineage>
        <taxon>Bacteria</taxon>
        <taxon>Pseudomonadati</taxon>
        <taxon>Pseudomonadota</taxon>
        <taxon>Betaproteobacteria</taxon>
        <taxon>Nitrosomonadales</taxon>
        <taxon>Thiobacillaceae</taxon>
        <taxon>Thiobacillus</taxon>
    </lineage>
</organism>
<feature type="domain" description="Transposase IS701-like DDE" evidence="1">
    <location>
        <begin position="16"/>
        <end position="90"/>
    </location>
</feature>
<dbReference type="AlphaFoldDB" id="A0A106BQ79"/>
<evidence type="ECO:0000313" key="2">
    <source>
        <dbReference type="EMBL" id="KVW96645.1"/>
    </source>
</evidence>
<dbReference type="RefSeq" id="WP_162264476.1">
    <property type="nucleotide sequence ID" value="NZ_LDUG01000019.1"/>
</dbReference>
<dbReference type="Proteomes" id="UP000064243">
    <property type="component" value="Unassembled WGS sequence"/>
</dbReference>
<reference evidence="2 3" key="1">
    <citation type="journal article" date="2015" name="Appl. Environ. Microbiol.">
        <title>Aerobic and Anaerobic Thiosulfate Oxidation by a Cold-Adapted, Subglacial Chemoautotroph.</title>
        <authorList>
            <person name="Harrold Z.R."/>
            <person name="Skidmore M.L."/>
            <person name="Hamilton T.L."/>
            <person name="Desch L."/>
            <person name="Amada K."/>
            <person name="van Gelder W."/>
            <person name="Glover K."/>
            <person name="Roden E.E."/>
            <person name="Boyd E.S."/>
        </authorList>
    </citation>
    <scope>NUCLEOTIDE SEQUENCE [LARGE SCALE GENOMIC DNA]</scope>
    <source>
        <strain evidence="2 3">RG</strain>
    </source>
</reference>
<comment type="caution">
    <text evidence="2">The sequence shown here is derived from an EMBL/GenBank/DDBJ whole genome shotgun (WGS) entry which is preliminary data.</text>
</comment>
<proteinExistence type="predicted"/>
<keyword evidence="3" id="KW-1185">Reference proteome</keyword>
<feature type="non-terminal residue" evidence="2">
    <location>
        <position position="91"/>
    </location>
</feature>
<dbReference type="EMBL" id="LDUG01000019">
    <property type="protein sequence ID" value="KVW96645.1"/>
    <property type="molecule type" value="Genomic_DNA"/>
</dbReference>
<accession>A0A106BQ79</accession>
<sequence length="91" mass="10081">MGLSLESRFEAYCDELVKALSHVDRSQPARWYLKGLMLPGSRKSVEPMAARVRPHDVRSAHQSMHHLVADAEWSDDALLATVAGLVLPSLT</sequence>
<dbReference type="Pfam" id="PF13546">
    <property type="entry name" value="DDE_5"/>
    <property type="match status" value="1"/>
</dbReference>
<dbReference type="InterPro" id="IPR038721">
    <property type="entry name" value="IS701-like_DDE_dom"/>
</dbReference>
<evidence type="ECO:0000313" key="3">
    <source>
        <dbReference type="Proteomes" id="UP000064243"/>
    </source>
</evidence>
<dbReference type="PATRIC" id="fig|36861.3.peg.822"/>
<evidence type="ECO:0000259" key="1">
    <source>
        <dbReference type="Pfam" id="PF13546"/>
    </source>
</evidence>
<name>A0A106BQ79_THIDE</name>
<protein>
    <recommendedName>
        <fullName evidence="1">Transposase IS701-like DDE domain-containing protein</fullName>
    </recommendedName>
</protein>
<gene>
    <name evidence="2" type="ORF">ABW22_06740</name>
</gene>